<dbReference type="Pfam" id="PF05697">
    <property type="entry name" value="Trigger_N"/>
    <property type="match status" value="1"/>
</dbReference>
<dbReference type="InterPro" id="IPR008881">
    <property type="entry name" value="Trigger_fac_ribosome-bd_bac"/>
</dbReference>
<evidence type="ECO:0000256" key="9">
    <source>
        <dbReference type="ARBA" id="ARBA00023306"/>
    </source>
</evidence>
<dbReference type="InterPro" id="IPR037041">
    <property type="entry name" value="Trigger_fac_C_sf"/>
</dbReference>
<dbReference type="Proteomes" id="UP000823634">
    <property type="component" value="Unassembled WGS sequence"/>
</dbReference>
<comment type="caution">
    <text evidence="16">The sequence shown here is derived from an EMBL/GenBank/DDBJ whole genome shotgun (WGS) entry which is preliminary data.</text>
</comment>
<dbReference type="GO" id="GO:0051301">
    <property type="term" value="P:cell division"/>
    <property type="evidence" value="ECO:0007669"/>
    <property type="project" value="UniProtKB-KW"/>
</dbReference>
<keyword evidence="7 12" id="KW-0143">Chaperone</keyword>
<evidence type="ECO:0000259" key="15">
    <source>
        <dbReference type="PROSITE" id="PS50059"/>
    </source>
</evidence>
<dbReference type="HAMAP" id="MF_00303">
    <property type="entry name" value="Trigger_factor_Tig"/>
    <property type="match status" value="1"/>
</dbReference>
<reference evidence="16" key="1">
    <citation type="submission" date="2020-10" db="EMBL/GenBank/DDBJ databases">
        <authorList>
            <person name="Gilroy R."/>
        </authorList>
    </citation>
    <scope>NUCLEOTIDE SEQUENCE</scope>
    <source>
        <strain evidence="16">17113</strain>
    </source>
</reference>
<dbReference type="PANTHER" id="PTHR30560">
    <property type="entry name" value="TRIGGER FACTOR CHAPERONE AND PEPTIDYL-PROLYL CIS/TRANS ISOMERASE"/>
    <property type="match status" value="1"/>
</dbReference>
<dbReference type="SUPFAM" id="SSF109998">
    <property type="entry name" value="Triger factor/SurA peptide-binding domain-like"/>
    <property type="match status" value="1"/>
</dbReference>
<keyword evidence="5 12" id="KW-0132">Cell division</keyword>
<evidence type="ECO:0000256" key="7">
    <source>
        <dbReference type="ARBA" id="ARBA00023186"/>
    </source>
</evidence>
<comment type="domain">
    <text evidence="12">Consists of 3 domains; the N-terminus binds the ribosome, the middle domain has PPIase activity, while the C-terminus has intrinsic chaperone activity on its own.</text>
</comment>
<dbReference type="Gene3D" id="1.10.3120.10">
    <property type="entry name" value="Trigger factor, C-terminal domain"/>
    <property type="match status" value="1"/>
</dbReference>
<evidence type="ECO:0000256" key="12">
    <source>
        <dbReference type="HAMAP-Rule" id="MF_00303"/>
    </source>
</evidence>
<dbReference type="InterPro" id="IPR001179">
    <property type="entry name" value="PPIase_FKBP_dom"/>
</dbReference>
<evidence type="ECO:0000256" key="3">
    <source>
        <dbReference type="ARBA" id="ARBA00013194"/>
    </source>
</evidence>
<evidence type="ECO:0000256" key="5">
    <source>
        <dbReference type="ARBA" id="ARBA00022618"/>
    </source>
</evidence>
<comment type="function">
    <text evidence="10 12">Involved in protein export. Acts as a chaperone by maintaining the newly synthesized protein in an open conformation. Functions as a peptidyl-prolyl cis-trans isomerase.</text>
</comment>
<dbReference type="PIRSF" id="PIRSF003095">
    <property type="entry name" value="Trigger_factor"/>
    <property type="match status" value="1"/>
</dbReference>
<comment type="subcellular location">
    <subcellularLocation>
        <location evidence="12">Cytoplasm</location>
    </subcellularLocation>
    <text evidence="12">About half TF is bound to the ribosome near the polypeptide exit tunnel while the other half is free in the cytoplasm.</text>
</comment>
<comment type="similarity">
    <text evidence="2 12 14">Belongs to the FKBP-type PPIase family. Tig subfamily.</text>
</comment>
<dbReference type="InterPro" id="IPR005215">
    <property type="entry name" value="Trig_fac"/>
</dbReference>
<feature type="domain" description="PPIase FKBP-type" evidence="15">
    <location>
        <begin position="161"/>
        <end position="250"/>
    </location>
</feature>
<comment type="catalytic activity">
    <reaction evidence="1 12 13">
        <text>[protein]-peptidylproline (omega=180) = [protein]-peptidylproline (omega=0)</text>
        <dbReference type="Rhea" id="RHEA:16237"/>
        <dbReference type="Rhea" id="RHEA-COMP:10747"/>
        <dbReference type="Rhea" id="RHEA-COMP:10748"/>
        <dbReference type="ChEBI" id="CHEBI:83833"/>
        <dbReference type="ChEBI" id="CHEBI:83834"/>
        <dbReference type="EC" id="5.2.1.8"/>
    </reaction>
</comment>
<reference evidence="16" key="2">
    <citation type="journal article" date="2021" name="PeerJ">
        <title>Extensive microbial diversity within the chicken gut microbiome revealed by metagenomics and culture.</title>
        <authorList>
            <person name="Gilroy R."/>
            <person name="Ravi A."/>
            <person name="Getino M."/>
            <person name="Pursley I."/>
            <person name="Horton D.L."/>
            <person name="Alikhan N.F."/>
            <person name="Baker D."/>
            <person name="Gharbi K."/>
            <person name="Hall N."/>
            <person name="Watson M."/>
            <person name="Adriaenssens E.M."/>
            <person name="Foster-Nyarko E."/>
            <person name="Jarju S."/>
            <person name="Secka A."/>
            <person name="Antonio M."/>
            <person name="Oren A."/>
            <person name="Chaudhuri R.R."/>
            <person name="La Ragione R."/>
            <person name="Hildebrand F."/>
            <person name="Pallen M.J."/>
        </authorList>
    </citation>
    <scope>NUCLEOTIDE SEQUENCE</scope>
    <source>
        <strain evidence="16">17113</strain>
    </source>
</reference>
<dbReference type="Gene3D" id="3.30.70.1050">
    <property type="entry name" value="Trigger factor ribosome-binding domain"/>
    <property type="match status" value="1"/>
</dbReference>
<organism evidence="16 17">
    <name type="scientific">Candidatus Alloenteromonas pullistercoris</name>
    <dbReference type="NCBI Taxonomy" id="2840785"/>
    <lineage>
        <taxon>Bacteria</taxon>
        <taxon>Bacillati</taxon>
        <taxon>Bacillota</taxon>
        <taxon>Bacillota incertae sedis</taxon>
        <taxon>Candidatus Alloenteromonas</taxon>
    </lineage>
</organism>
<accession>A0A9D9DGB4</accession>
<dbReference type="InterPro" id="IPR046357">
    <property type="entry name" value="PPIase_dom_sf"/>
</dbReference>
<evidence type="ECO:0000256" key="14">
    <source>
        <dbReference type="RuleBase" id="RU003914"/>
    </source>
</evidence>
<keyword evidence="6 12" id="KW-0697">Rotamase</keyword>
<name>A0A9D9DGB4_9FIRM</name>
<evidence type="ECO:0000256" key="4">
    <source>
        <dbReference type="ARBA" id="ARBA00016902"/>
    </source>
</evidence>
<sequence>MEHKFTPLEDCRVEIVSTVPSDIWKQAQERAIKKECANVAIPGFRKGHVPEKMARSHVNMQKAIDGAINDLLPTIFADALKEGKIEPFYRPDTSITKLSDTDLEVKFVVTKVPHVELGAYTGLHAEKKAVAVDEKEVADAIAARLERSAELVATEEEAKLGDTVVIDFKGYIDGKPFEGGDADNYSLSLGSHSFVPGFEEGLVGIKAGQEKEVEVTFPEQYVKELAGKKATFKVKAHEVKRKDVPTLSDEAVADLAIKDVKTVDELKEYEKKNLLERKTRQAESEHYNALVKQIVDAAKIEVASSIIDSEAKASEEQLRKRVESNGLSFEQYLEITGNTLEKLQKQIREESEANVKGFLTMQTLAAKEGLQVSDEEFEKHIQETAERYKMSAEDLKKAYGDGLASVRSDLLNRKIHDYIVAHND</sequence>
<dbReference type="FunFam" id="3.10.50.40:FF:000001">
    <property type="entry name" value="Trigger factor"/>
    <property type="match status" value="1"/>
</dbReference>
<evidence type="ECO:0000256" key="1">
    <source>
        <dbReference type="ARBA" id="ARBA00000971"/>
    </source>
</evidence>
<dbReference type="GO" id="GO:0043335">
    <property type="term" value="P:protein unfolding"/>
    <property type="evidence" value="ECO:0007669"/>
    <property type="project" value="TreeGrafter"/>
</dbReference>
<keyword evidence="8 12" id="KW-0413">Isomerase</keyword>
<proteinExistence type="inferred from homology"/>
<dbReference type="Pfam" id="PF00254">
    <property type="entry name" value="FKBP_C"/>
    <property type="match status" value="1"/>
</dbReference>
<dbReference type="SUPFAM" id="SSF102735">
    <property type="entry name" value="Trigger factor ribosome-binding domain"/>
    <property type="match status" value="1"/>
</dbReference>
<dbReference type="GO" id="GO:0044183">
    <property type="term" value="F:protein folding chaperone"/>
    <property type="evidence" value="ECO:0007669"/>
    <property type="project" value="TreeGrafter"/>
</dbReference>
<keyword evidence="9 12" id="KW-0131">Cell cycle</keyword>
<dbReference type="SUPFAM" id="SSF54534">
    <property type="entry name" value="FKBP-like"/>
    <property type="match status" value="1"/>
</dbReference>
<dbReference type="GO" id="GO:0051083">
    <property type="term" value="P:'de novo' cotranslational protein folding"/>
    <property type="evidence" value="ECO:0007669"/>
    <property type="project" value="TreeGrafter"/>
</dbReference>
<evidence type="ECO:0000256" key="6">
    <source>
        <dbReference type="ARBA" id="ARBA00023110"/>
    </source>
</evidence>
<evidence type="ECO:0000256" key="10">
    <source>
        <dbReference type="ARBA" id="ARBA00024849"/>
    </source>
</evidence>
<evidence type="ECO:0000313" key="17">
    <source>
        <dbReference type="Proteomes" id="UP000823634"/>
    </source>
</evidence>
<dbReference type="Pfam" id="PF05698">
    <property type="entry name" value="Trigger_C"/>
    <property type="match status" value="1"/>
</dbReference>
<evidence type="ECO:0000256" key="11">
    <source>
        <dbReference type="ARBA" id="ARBA00029986"/>
    </source>
</evidence>
<evidence type="ECO:0000256" key="13">
    <source>
        <dbReference type="PROSITE-ProRule" id="PRU00277"/>
    </source>
</evidence>
<dbReference type="InterPro" id="IPR027304">
    <property type="entry name" value="Trigger_fact/SurA_dom_sf"/>
</dbReference>
<dbReference type="PANTHER" id="PTHR30560:SF3">
    <property type="entry name" value="TRIGGER FACTOR-LIKE PROTEIN TIG, CHLOROPLASTIC"/>
    <property type="match status" value="1"/>
</dbReference>
<dbReference type="InterPro" id="IPR008880">
    <property type="entry name" value="Trigger_fac_C"/>
</dbReference>
<evidence type="ECO:0000313" key="16">
    <source>
        <dbReference type="EMBL" id="MBO8426450.1"/>
    </source>
</evidence>
<dbReference type="GO" id="GO:0003755">
    <property type="term" value="F:peptidyl-prolyl cis-trans isomerase activity"/>
    <property type="evidence" value="ECO:0007669"/>
    <property type="project" value="UniProtKB-UniRule"/>
</dbReference>
<evidence type="ECO:0000256" key="2">
    <source>
        <dbReference type="ARBA" id="ARBA00005464"/>
    </source>
</evidence>
<keyword evidence="12" id="KW-0963">Cytoplasm</keyword>
<dbReference type="GO" id="GO:0015031">
    <property type="term" value="P:protein transport"/>
    <property type="evidence" value="ECO:0007669"/>
    <property type="project" value="UniProtKB-UniRule"/>
</dbReference>
<dbReference type="NCBIfam" id="TIGR00115">
    <property type="entry name" value="tig"/>
    <property type="match status" value="1"/>
</dbReference>
<dbReference type="InterPro" id="IPR036611">
    <property type="entry name" value="Trigger_fac_ribosome-bd_sf"/>
</dbReference>
<protein>
    <recommendedName>
        <fullName evidence="4 12">Trigger factor</fullName>
        <shortName evidence="12">TF</shortName>
        <ecNumber evidence="3 12">5.2.1.8</ecNumber>
    </recommendedName>
    <alternativeName>
        <fullName evidence="11 12">PPIase</fullName>
    </alternativeName>
</protein>
<dbReference type="GO" id="GO:0005737">
    <property type="term" value="C:cytoplasm"/>
    <property type="evidence" value="ECO:0007669"/>
    <property type="project" value="UniProtKB-SubCell"/>
</dbReference>
<dbReference type="EMBL" id="JADINA010000025">
    <property type="protein sequence ID" value="MBO8426450.1"/>
    <property type="molecule type" value="Genomic_DNA"/>
</dbReference>
<gene>
    <name evidence="12" type="primary">tig</name>
    <name evidence="16" type="ORF">IAC61_03925</name>
</gene>
<dbReference type="AlphaFoldDB" id="A0A9D9DGB4"/>
<dbReference type="Gene3D" id="3.10.50.40">
    <property type="match status" value="1"/>
</dbReference>
<dbReference type="PROSITE" id="PS50059">
    <property type="entry name" value="FKBP_PPIASE"/>
    <property type="match status" value="1"/>
</dbReference>
<dbReference type="GO" id="GO:0043022">
    <property type="term" value="F:ribosome binding"/>
    <property type="evidence" value="ECO:0007669"/>
    <property type="project" value="TreeGrafter"/>
</dbReference>
<evidence type="ECO:0000256" key="8">
    <source>
        <dbReference type="ARBA" id="ARBA00023235"/>
    </source>
</evidence>
<dbReference type="EC" id="5.2.1.8" evidence="3 12"/>